<feature type="domain" description="Flp pilus assembly protein RcpC/CpaB" evidence="2">
    <location>
        <begin position="119"/>
        <end position="227"/>
    </location>
</feature>
<keyword evidence="1" id="KW-0472">Membrane</keyword>
<dbReference type="Pfam" id="PF16976">
    <property type="entry name" value="RcpC"/>
    <property type="match status" value="1"/>
</dbReference>
<dbReference type="InterPro" id="IPR017592">
    <property type="entry name" value="Pilus_assmbl_Flp-typ_CpaB"/>
</dbReference>
<dbReference type="EMBL" id="BAABBO010000012">
    <property type="protein sequence ID" value="GAA3968884.1"/>
    <property type="molecule type" value="Genomic_DNA"/>
</dbReference>
<accession>A0ABP7PP53</accession>
<dbReference type="RefSeq" id="WP_344807488.1">
    <property type="nucleotide sequence ID" value="NZ_BAABBO010000012.1"/>
</dbReference>
<organism evidence="3 4">
    <name type="scientific">Allohahella marinimesophila</name>
    <dbReference type="NCBI Taxonomy" id="1054972"/>
    <lineage>
        <taxon>Bacteria</taxon>
        <taxon>Pseudomonadati</taxon>
        <taxon>Pseudomonadota</taxon>
        <taxon>Gammaproteobacteria</taxon>
        <taxon>Oceanospirillales</taxon>
        <taxon>Hahellaceae</taxon>
        <taxon>Allohahella</taxon>
    </lineage>
</organism>
<sequence length="273" mass="29069">MKAVLKSWAIIVVALIVGGLAVYLSASYLDAKEQSLTERLRAQFSATSEILVASQDIEAGAFASAGNLAVANADPEFLPVDVLTPADFESIKSLEITFAIPAGKPLLRSYLGGEIAYTFSELIPVGYRPVTIRVDENSSNERMIEVGDRVDLLKALAEEASDRLHLLAENIEVVATGAMRSASKDSSKGQMAGVDDRQQYSTITVLLEVAKASDVMLAQQGDGVITLLRNRGDNSSLVSQLGQKGQNRTITVYTKSGTESGSLTGKNVSLSVK</sequence>
<comment type="caution">
    <text evidence="3">The sequence shown here is derived from an EMBL/GenBank/DDBJ whole genome shotgun (WGS) entry which is preliminary data.</text>
</comment>
<feature type="transmembrane region" description="Helical" evidence="1">
    <location>
        <begin position="7"/>
        <end position="29"/>
    </location>
</feature>
<evidence type="ECO:0000313" key="3">
    <source>
        <dbReference type="EMBL" id="GAA3968884.1"/>
    </source>
</evidence>
<dbReference type="NCBIfam" id="TIGR03177">
    <property type="entry name" value="pilus_cpaB"/>
    <property type="match status" value="1"/>
</dbReference>
<keyword evidence="4" id="KW-1185">Reference proteome</keyword>
<keyword evidence="1" id="KW-0812">Transmembrane</keyword>
<proteinExistence type="predicted"/>
<dbReference type="InterPro" id="IPR031571">
    <property type="entry name" value="RcpC_dom"/>
</dbReference>
<name>A0ABP7PP53_9GAMM</name>
<protein>
    <recommendedName>
        <fullName evidence="2">Flp pilus assembly protein RcpC/CpaB domain-containing protein</fullName>
    </recommendedName>
</protein>
<dbReference type="Proteomes" id="UP001501337">
    <property type="component" value="Unassembled WGS sequence"/>
</dbReference>
<evidence type="ECO:0000313" key="4">
    <source>
        <dbReference type="Proteomes" id="UP001501337"/>
    </source>
</evidence>
<reference evidence="4" key="1">
    <citation type="journal article" date="2019" name="Int. J. Syst. Evol. Microbiol.">
        <title>The Global Catalogue of Microorganisms (GCM) 10K type strain sequencing project: providing services to taxonomists for standard genome sequencing and annotation.</title>
        <authorList>
            <consortium name="The Broad Institute Genomics Platform"/>
            <consortium name="The Broad Institute Genome Sequencing Center for Infectious Disease"/>
            <person name="Wu L."/>
            <person name="Ma J."/>
        </authorList>
    </citation>
    <scope>NUCLEOTIDE SEQUENCE [LARGE SCALE GENOMIC DNA]</scope>
    <source>
        <strain evidence="4">JCM 17555</strain>
    </source>
</reference>
<keyword evidence="1" id="KW-1133">Transmembrane helix</keyword>
<evidence type="ECO:0000259" key="2">
    <source>
        <dbReference type="Pfam" id="PF16976"/>
    </source>
</evidence>
<evidence type="ECO:0000256" key="1">
    <source>
        <dbReference type="SAM" id="Phobius"/>
    </source>
</evidence>
<dbReference type="CDD" id="cd11614">
    <property type="entry name" value="SAF_CpaB_FlgA_like"/>
    <property type="match status" value="1"/>
</dbReference>
<gene>
    <name evidence="3" type="ORF">GCM10022278_28300</name>
</gene>